<proteinExistence type="predicted"/>
<dbReference type="EMBL" id="CH473977">
    <property type="protein sequence ID" value="EDL98131.1"/>
    <property type="molecule type" value="Genomic_DNA"/>
</dbReference>
<sequence length="54" mass="6445">MLRFQKWTKYSPSKKKKSLSVREPWLSLTSQVVIQMLVMPAFVVTPFTVRYRLL</sequence>
<keyword evidence="1" id="KW-0812">Transmembrane</keyword>
<evidence type="ECO:0000313" key="2">
    <source>
        <dbReference type="EMBL" id="EDL98131.1"/>
    </source>
</evidence>
<name>A6J6Y1_RAT</name>
<evidence type="ECO:0000313" key="3">
    <source>
        <dbReference type="Proteomes" id="UP000234681"/>
    </source>
</evidence>
<dbReference type="AlphaFoldDB" id="A6J6Y1"/>
<protein>
    <submittedName>
        <fullName evidence="2">RCG44110</fullName>
    </submittedName>
</protein>
<feature type="transmembrane region" description="Helical" evidence="1">
    <location>
        <begin position="25"/>
        <end position="49"/>
    </location>
</feature>
<evidence type="ECO:0000256" key="1">
    <source>
        <dbReference type="SAM" id="Phobius"/>
    </source>
</evidence>
<gene>
    <name evidence="2" type="ORF">rCG_44110</name>
</gene>
<dbReference type="Proteomes" id="UP000234681">
    <property type="component" value="Chromosome 17"/>
</dbReference>
<accession>A6J6Y1</accession>
<reference evidence="3" key="1">
    <citation type="submission" date="2005-09" db="EMBL/GenBank/DDBJ databases">
        <authorList>
            <person name="Mural R.J."/>
            <person name="Li P.W."/>
            <person name="Adams M.D."/>
            <person name="Amanatides P.G."/>
            <person name="Baden-Tillson H."/>
            <person name="Barnstead M."/>
            <person name="Chin S.H."/>
            <person name="Dew I."/>
            <person name="Evans C.A."/>
            <person name="Ferriera S."/>
            <person name="Flanigan M."/>
            <person name="Fosler C."/>
            <person name="Glodek A."/>
            <person name="Gu Z."/>
            <person name="Holt R.A."/>
            <person name="Jennings D."/>
            <person name="Kraft C.L."/>
            <person name="Lu F."/>
            <person name="Nguyen T."/>
            <person name="Nusskern D.R."/>
            <person name="Pfannkoch C.M."/>
            <person name="Sitter C."/>
            <person name="Sutton G.G."/>
            <person name="Venter J.C."/>
            <person name="Wang Z."/>
            <person name="Woodage T."/>
            <person name="Zheng X.H."/>
            <person name="Zhong F."/>
        </authorList>
    </citation>
    <scope>NUCLEOTIDE SEQUENCE [LARGE SCALE GENOMIC DNA]</scope>
    <source>
        <strain>BN</strain>
        <strain evidence="3">Sprague-Dawley</strain>
    </source>
</reference>
<organism evidence="2 3">
    <name type="scientific">Rattus norvegicus</name>
    <name type="common">Rat</name>
    <dbReference type="NCBI Taxonomy" id="10116"/>
    <lineage>
        <taxon>Eukaryota</taxon>
        <taxon>Metazoa</taxon>
        <taxon>Chordata</taxon>
        <taxon>Craniata</taxon>
        <taxon>Vertebrata</taxon>
        <taxon>Euteleostomi</taxon>
        <taxon>Mammalia</taxon>
        <taxon>Eutheria</taxon>
        <taxon>Euarchontoglires</taxon>
        <taxon>Glires</taxon>
        <taxon>Rodentia</taxon>
        <taxon>Myomorpha</taxon>
        <taxon>Muroidea</taxon>
        <taxon>Muridae</taxon>
        <taxon>Murinae</taxon>
        <taxon>Rattus</taxon>
    </lineage>
</organism>
<keyword evidence="1" id="KW-0472">Membrane</keyword>
<keyword evidence="1" id="KW-1133">Transmembrane helix</keyword>